<name>A0ABD5YGF2_9EURY</name>
<protein>
    <submittedName>
        <fullName evidence="2">Uncharacterized protein</fullName>
    </submittedName>
</protein>
<dbReference type="InterPro" id="IPR055690">
    <property type="entry name" value="DUF7266"/>
</dbReference>
<dbReference type="AlphaFoldDB" id="A0ABD5YGF2"/>
<evidence type="ECO:0000256" key="1">
    <source>
        <dbReference type="SAM" id="Phobius"/>
    </source>
</evidence>
<dbReference type="RefSeq" id="WP_248903799.1">
    <property type="nucleotide sequence ID" value="NZ_CP109979.1"/>
</dbReference>
<keyword evidence="3" id="KW-1185">Reference proteome</keyword>
<accession>A0ABD5YGF2</accession>
<keyword evidence="1" id="KW-1133">Transmembrane helix</keyword>
<sequence length="150" mass="16455">MDNRGLTPIISKALSISIVVLYIGILTAVLYGSVIPEYRTATANEVSDRTLATAAERVQQAVPPPTRHIDARFGLELPATIRDQAYSLQAANRSLVLNHPHPNIGGRVPLVLPRTVIGIEGKWQSHETLIVRVVGKDSRYIINLNSENNE</sequence>
<keyword evidence="1" id="KW-0472">Membrane</keyword>
<reference evidence="2 3" key="1">
    <citation type="journal article" date="2019" name="Int. J. Syst. Evol. Microbiol.">
        <title>The Global Catalogue of Microorganisms (GCM) 10K type strain sequencing project: providing services to taxonomists for standard genome sequencing and annotation.</title>
        <authorList>
            <consortium name="The Broad Institute Genomics Platform"/>
            <consortium name="The Broad Institute Genome Sequencing Center for Infectious Disease"/>
            <person name="Wu L."/>
            <person name="Ma J."/>
        </authorList>
    </citation>
    <scope>NUCLEOTIDE SEQUENCE [LARGE SCALE GENOMIC DNA]</scope>
    <source>
        <strain evidence="2 3">RDMS1</strain>
    </source>
</reference>
<proteinExistence type="predicted"/>
<organism evidence="2 3">
    <name type="scientific">Halocatena marina</name>
    <dbReference type="NCBI Taxonomy" id="2934937"/>
    <lineage>
        <taxon>Archaea</taxon>
        <taxon>Methanobacteriati</taxon>
        <taxon>Methanobacteriota</taxon>
        <taxon>Stenosarchaea group</taxon>
        <taxon>Halobacteria</taxon>
        <taxon>Halobacteriales</taxon>
        <taxon>Natronomonadaceae</taxon>
        <taxon>Halocatena</taxon>
    </lineage>
</organism>
<evidence type="ECO:0000313" key="3">
    <source>
        <dbReference type="Proteomes" id="UP001596417"/>
    </source>
</evidence>
<dbReference type="Pfam" id="PF23928">
    <property type="entry name" value="DUF7266"/>
    <property type="match status" value="1"/>
</dbReference>
<gene>
    <name evidence="2" type="ORF">ACFQL7_00310</name>
</gene>
<keyword evidence="1" id="KW-0812">Transmembrane</keyword>
<dbReference type="GeneID" id="76197982"/>
<comment type="caution">
    <text evidence="2">The sequence shown here is derived from an EMBL/GenBank/DDBJ whole genome shotgun (WGS) entry which is preliminary data.</text>
</comment>
<dbReference type="EMBL" id="JBHTAX010000001">
    <property type="protein sequence ID" value="MFC7188451.1"/>
    <property type="molecule type" value="Genomic_DNA"/>
</dbReference>
<dbReference type="Proteomes" id="UP001596417">
    <property type="component" value="Unassembled WGS sequence"/>
</dbReference>
<evidence type="ECO:0000313" key="2">
    <source>
        <dbReference type="EMBL" id="MFC7188451.1"/>
    </source>
</evidence>
<feature type="transmembrane region" description="Helical" evidence="1">
    <location>
        <begin position="12"/>
        <end position="34"/>
    </location>
</feature>